<proteinExistence type="predicted"/>
<protein>
    <submittedName>
        <fullName evidence="1">Uncharacterized protein</fullName>
    </submittedName>
</protein>
<sequence>MVALTIESTSPAAAFVCCSHHLPSTTTVTMRARWMMDPRAGLLRNNVEGEFGFFLCKNSILSFAKCLVGFGGTTALRNPAAEGHAMGDDDRKQINGHTLTIQPYRRLRWLQLLSPLGTVSP</sequence>
<dbReference type="AlphaFoldDB" id="A0A835RBN0"/>
<dbReference type="EMBL" id="JADCNM010000005">
    <property type="protein sequence ID" value="KAG0482967.1"/>
    <property type="molecule type" value="Genomic_DNA"/>
</dbReference>
<organism evidence="1 2">
    <name type="scientific">Vanilla planifolia</name>
    <name type="common">Vanilla</name>
    <dbReference type="NCBI Taxonomy" id="51239"/>
    <lineage>
        <taxon>Eukaryota</taxon>
        <taxon>Viridiplantae</taxon>
        <taxon>Streptophyta</taxon>
        <taxon>Embryophyta</taxon>
        <taxon>Tracheophyta</taxon>
        <taxon>Spermatophyta</taxon>
        <taxon>Magnoliopsida</taxon>
        <taxon>Liliopsida</taxon>
        <taxon>Asparagales</taxon>
        <taxon>Orchidaceae</taxon>
        <taxon>Vanilloideae</taxon>
        <taxon>Vanilleae</taxon>
        <taxon>Vanilla</taxon>
    </lineage>
</organism>
<accession>A0A835RBN0</accession>
<evidence type="ECO:0000313" key="1">
    <source>
        <dbReference type="EMBL" id="KAG0482967.1"/>
    </source>
</evidence>
<comment type="caution">
    <text evidence="1">The sequence shown here is derived from an EMBL/GenBank/DDBJ whole genome shotgun (WGS) entry which is preliminary data.</text>
</comment>
<evidence type="ECO:0000313" key="2">
    <source>
        <dbReference type="Proteomes" id="UP000639772"/>
    </source>
</evidence>
<dbReference type="Proteomes" id="UP000639772">
    <property type="component" value="Unassembled WGS sequence"/>
</dbReference>
<name>A0A835RBN0_VANPL</name>
<reference evidence="1 2" key="1">
    <citation type="journal article" date="2020" name="Nat. Food">
        <title>A phased Vanilla planifolia genome enables genetic improvement of flavour and production.</title>
        <authorList>
            <person name="Hasing T."/>
            <person name="Tang H."/>
            <person name="Brym M."/>
            <person name="Khazi F."/>
            <person name="Huang T."/>
            <person name="Chambers A.H."/>
        </authorList>
    </citation>
    <scope>NUCLEOTIDE SEQUENCE [LARGE SCALE GENOMIC DNA]</scope>
    <source>
        <tissue evidence="1">Leaf</tissue>
    </source>
</reference>
<gene>
    <name evidence="1" type="ORF">HPP92_011051</name>
</gene>